<name>A0AAD6L8Q8_9ROSI</name>
<feature type="compositionally biased region" description="Polar residues" evidence="1">
    <location>
        <begin position="43"/>
        <end position="61"/>
    </location>
</feature>
<keyword evidence="3" id="KW-1185">Reference proteome</keyword>
<sequence>MCHYRLLHRLKPSCSLTTKVPDRPAIAPFFFLEDLTGKPTPINLTNSMDHQSTPLIKSSQIPRDHPS</sequence>
<accession>A0AAD6L8Q8</accession>
<feature type="region of interest" description="Disordered" evidence="1">
    <location>
        <begin position="43"/>
        <end position="67"/>
    </location>
</feature>
<dbReference type="AlphaFoldDB" id="A0AAD6L8Q8"/>
<evidence type="ECO:0000313" key="2">
    <source>
        <dbReference type="EMBL" id="KAJ6951853.1"/>
    </source>
</evidence>
<comment type="caution">
    <text evidence="2">The sequence shown here is derived from an EMBL/GenBank/DDBJ whole genome shotgun (WGS) entry which is preliminary data.</text>
</comment>
<evidence type="ECO:0000313" key="3">
    <source>
        <dbReference type="Proteomes" id="UP001164929"/>
    </source>
</evidence>
<dbReference type="Proteomes" id="UP001164929">
    <property type="component" value="Chromosome 19"/>
</dbReference>
<proteinExistence type="predicted"/>
<organism evidence="2 3">
    <name type="scientific">Populus alba x Populus x berolinensis</name>
    <dbReference type="NCBI Taxonomy" id="444605"/>
    <lineage>
        <taxon>Eukaryota</taxon>
        <taxon>Viridiplantae</taxon>
        <taxon>Streptophyta</taxon>
        <taxon>Embryophyta</taxon>
        <taxon>Tracheophyta</taxon>
        <taxon>Spermatophyta</taxon>
        <taxon>Magnoliopsida</taxon>
        <taxon>eudicotyledons</taxon>
        <taxon>Gunneridae</taxon>
        <taxon>Pentapetalae</taxon>
        <taxon>rosids</taxon>
        <taxon>fabids</taxon>
        <taxon>Malpighiales</taxon>
        <taxon>Salicaceae</taxon>
        <taxon>Saliceae</taxon>
        <taxon>Populus</taxon>
    </lineage>
</organism>
<protein>
    <submittedName>
        <fullName evidence="2">Uncharacterized protein</fullName>
    </submittedName>
</protein>
<evidence type="ECO:0000256" key="1">
    <source>
        <dbReference type="SAM" id="MobiDB-lite"/>
    </source>
</evidence>
<dbReference type="EMBL" id="JAQIZT010000019">
    <property type="protein sequence ID" value="KAJ6951853.1"/>
    <property type="molecule type" value="Genomic_DNA"/>
</dbReference>
<gene>
    <name evidence="2" type="ORF">NC653_041105</name>
</gene>
<reference evidence="2" key="1">
    <citation type="journal article" date="2023" name="Mol. Ecol. Resour.">
        <title>Chromosome-level genome assembly of a triploid poplar Populus alba 'Berolinensis'.</title>
        <authorList>
            <person name="Chen S."/>
            <person name="Yu Y."/>
            <person name="Wang X."/>
            <person name="Wang S."/>
            <person name="Zhang T."/>
            <person name="Zhou Y."/>
            <person name="He R."/>
            <person name="Meng N."/>
            <person name="Wang Y."/>
            <person name="Liu W."/>
            <person name="Liu Z."/>
            <person name="Liu J."/>
            <person name="Guo Q."/>
            <person name="Huang H."/>
            <person name="Sederoff R.R."/>
            <person name="Wang G."/>
            <person name="Qu G."/>
            <person name="Chen S."/>
        </authorList>
    </citation>
    <scope>NUCLEOTIDE SEQUENCE</scope>
    <source>
        <strain evidence="2">SC-2020</strain>
    </source>
</reference>